<dbReference type="Proteomes" id="UP000030416">
    <property type="component" value="Unassembled WGS sequence"/>
</dbReference>
<dbReference type="EMBL" id="JPVN01000015">
    <property type="protein sequence ID" value="KGR77839.1"/>
    <property type="molecule type" value="Genomic_DNA"/>
</dbReference>
<evidence type="ECO:0000313" key="2">
    <source>
        <dbReference type="EMBL" id="KGR77839.1"/>
    </source>
</evidence>
<dbReference type="PANTHER" id="PTHR37298">
    <property type="entry name" value="UPF0111 PROTEIN YKAA"/>
    <property type="match status" value="1"/>
</dbReference>
<evidence type="ECO:0008006" key="4">
    <source>
        <dbReference type="Google" id="ProtNLM"/>
    </source>
</evidence>
<gene>
    <name evidence="2" type="ORF">CD29_13180</name>
</gene>
<dbReference type="eggNOG" id="COG1392">
    <property type="taxonomic scope" value="Bacteria"/>
</dbReference>
<dbReference type="Pfam" id="PF01865">
    <property type="entry name" value="PhoU_div"/>
    <property type="match status" value="1"/>
</dbReference>
<comment type="caution">
    <text evidence="2">The sequence shown here is derived from an EMBL/GenBank/DDBJ whole genome shotgun (WGS) entry which is preliminary data.</text>
</comment>
<reference evidence="2 3" key="1">
    <citation type="submission" date="2014-02" db="EMBL/GenBank/DDBJ databases">
        <title>Draft genome sequence of Lysinibacillus manganicus DSM 26584T.</title>
        <authorList>
            <person name="Zhang F."/>
            <person name="Wang G."/>
            <person name="Zhang L."/>
        </authorList>
    </citation>
    <scope>NUCLEOTIDE SEQUENCE [LARGE SCALE GENOMIC DNA]</scope>
    <source>
        <strain evidence="2 3">DSM 26584</strain>
    </source>
</reference>
<organism evidence="2 3">
    <name type="scientific">Ureibacillus manganicus DSM 26584</name>
    <dbReference type="NCBI Taxonomy" id="1384049"/>
    <lineage>
        <taxon>Bacteria</taxon>
        <taxon>Bacillati</taxon>
        <taxon>Bacillota</taxon>
        <taxon>Bacilli</taxon>
        <taxon>Bacillales</taxon>
        <taxon>Caryophanaceae</taxon>
        <taxon>Ureibacillus</taxon>
    </lineage>
</organism>
<keyword evidence="3" id="KW-1185">Reference proteome</keyword>
<evidence type="ECO:0000256" key="1">
    <source>
        <dbReference type="ARBA" id="ARBA00008591"/>
    </source>
</evidence>
<dbReference type="SUPFAM" id="SSF109755">
    <property type="entry name" value="PhoU-like"/>
    <property type="match status" value="1"/>
</dbReference>
<dbReference type="RefSeq" id="WP_036187413.1">
    <property type="nucleotide sequence ID" value="NZ_AVDA01000015.1"/>
</dbReference>
<dbReference type="InterPro" id="IPR052912">
    <property type="entry name" value="UPF0111_domain"/>
</dbReference>
<name>A0A0A3HZJ1_9BACL</name>
<dbReference type="Gene3D" id="1.20.58.220">
    <property type="entry name" value="Phosphate transport system protein phou homolog 2, domain 2"/>
    <property type="match status" value="1"/>
</dbReference>
<protein>
    <recommendedName>
        <fullName evidence="4">Phosphate transport regulator</fullName>
    </recommendedName>
</protein>
<sequence length="206" mass="24221">MFNSRKPDPFFISLHKIAENMREAIHYANNAKYGTVAELKDVSIKIKQYETYGDNLIHELIVMLNKSFMTPIEREDILALANCLDDVLDGMEHCIAHFEMFSFTEIDESMRKFLEFITKSADEIVSAIELLNRKNLLEMRKHIILIKDYERECDEVSRSSIKQLFLKEKDPIRLIKFRDIYNQLEDIADYCQDVANTLETIIMRNA</sequence>
<dbReference type="InterPro" id="IPR038078">
    <property type="entry name" value="PhoU-like_sf"/>
</dbReference>
<dbReference type="STRING" id="1384049.CD29_13180"/>
<comment type="similarity">
    <text evidence="1">Belongs to the UPF0111 family.</text>
</comment>
<evidence type="ECO:0000313" key="3">
    <source>
        <dbReference type="Proteomes" id="UP000030416"/>
    </source>
</evidence>
<dbReference type="InterPro" id="IPR018445">
    <property type="entry name" value="Put_Phosphate_transp_reg"/>
</dbReference>
<proteinExistence type="inferred from homology"/>
<accession>A0A0A3HZJ1</accession>
<dbReference type="AlphaFoldDB" id="A0A0A3HZJ1"/>
<dbReference type="PANTHER" id="PTHR37298:SF1">
    <property type="entry name" value="UPF0111 PROTEIN YKAA"/>
    <property type="match status" value="1"/>
</dbReference>
<dbReference type="OrthoDB" id="9797568at2"/>